<proteinExistence type="predicted"/>
<protein>
    <submittedName>
        <fullName evidence="2">tRNA threonylcarbamoyladenosine biosynthesis protein TsaB</fullName>
    </submittedName>
</protein>
<evidence type="ECO:0000259" key="1">
    <source>
        <dbReference type="Pfam" id="PF00814"/>
    </source>
</evidence>
<gene>
    <name evidence="2" type="ORF">JOC49_000869</name>
</gene>
<evidence type="ECO:0000313" key="3">
    <source>
        <dbReference type="Proteomes" id="UP000767854"/>
    </source>
</evidence>
<dbReference type="EMBL" id="JAFBDT010000004">
    <property type="protein sequence ID" value="MBM7561349.1"/>
    <property type="molecule type" value="Genomic_DNA"/>
</dbReference>
<accession>A0ABS2MPN7</accession>
<dbReference type="RefSeq" id="WP_204662770.1">
    <property type="nucleotide sequence ID" value="NZ_JAFBDT010000004.1"/>
</dbReference>
<dbReference type="Proteomes" id="UP000767854">
    <property type="component" value="Unassembled WGS sequence"/>
</dbReference>
<organism evidence="2 3">
    <name type="scientific">Fusibacter tunisiensis</name>
    <dbReference type="NCBI Taxonomy" id="1008308"/>
    <lineage>
        <taxon>Bacteria</taxon>
        <taxon>Bacillati</taxon>
        <taxon>Bacillota</taxon>
        <taxon>Clostridia</taxon>
        <taxon>Eubacteriales</taxon>
        <taxon>Eubacteriales Family XII. Incertae Sedis</taxon>
        <taxon>Fusibacter</taxon>
    </lineage>
</organism>
<dbReference type="NCBIfam" id="TIGR03725">
    <property type="entry name" value="T6A_YeaZ"/>
    <property type="match status" value="1"/>
</dbReference>
<dbReference type="Gene3D" id="3.30.420.40">
    <property type="match status" value="2"/>
</dbReference>
<dbReference type="Pfam" id="PF00814">
    <property type="entry name" value="TsaD"/>
    <property type="match status" value="1"/>
</dbReference>
<dbReference type="InterPro" id="IPR022496">
    <property type="entry name" value="T6A_TsaB"/>
</dbReference>
<reference evidence="2 3" key="1">
    <citation type="submission" date="2021-01" db="EMBL/GenBank/DDBJ databases">
        <title>Genomic Encyclopedia of Type Strains, Phase IV (KMG-IV): sequencing the most valuable type-strain genomes for metagenomic binning, comparative biology and taxonomic classification.</title>
        <authorList>
            <person name="Goeker M."/>
        </authorList>
    </citation>
    <scope>NUCLEOTIDE SEQUENCE [LARGE SCALE GENOMIC DNA]</scope>
    <source>
        <strain evidence="2 3">DSM 24436</strain>
    </source>
</reference>
<feature type="domain" description="Gcp-like" evidence="1">
    <location>
        <begin position="33"/>
        <end position="140"/>
    </location>
</feature>
<dbReference type="CDD" id="cd24032">
    <property type="entry name" value="ASKHA_NBD_TsaB"/>
    <property type="match status" value="1"/>
</dbReference>
<comment type="caution">
    <text evidence="2">The sequence shown here is derived from an EMBL/GenBank/DDBJ whole genome shotgun (WGS) entry which is preliminary data.</text>
</comment>
<dbReference type="SUPFAM" id="SSF53067">
    <property type="entry name" value="Actin-like ATPase domain"/>
    <property type="match status" value="2"/>
</dbReference>
<name>A0ABS2MPN7_9FIRM</name>
<sequence length="230" mass="25555">MKTLVIDTSSTAASIAVIEDGVVLGEYTLHTIQTHSQKLMPMVDQLLSHLDLKIRDMDRFAVCEGPGSFTGVRIGLAAVKAFAQPYNKPVCTFSSMKLLAAAFAHYEGMVLSALDAKRGTVYYGLYRWRLGHLETIAEGVEDVTMLLEDVATRYMDQYLVCTGDATWIYQDAFDKMLGTAPAIRITGKRTSVPNASNFRYIEDAVSEAVEYNDVKANYMKKSQAERDLIK</sequence>
<dbReference type="InterPro" id="IPR000905">
    <property type="entry name" value="Gcp-like_dom"/>
</dbReference>
<dbReference type="InterPro" id="IPR043129">
    <property type="entry name" value="ATPase_NBD"/>
</dbReference>
<dbReference type="PANTHER" id="PTHR11735:SF11">
    <property type="entry name" value="TRNA THREONYLCARBAMOYLADENOSINE BIOSYNTHESIS PROTEIN TSAB"/>
    <property type="match status" value="1"/>
</dbReference>
<dbReference type="PANTHER" id="PTHR11735">
    <property type="entry name" value="TRNA N6-ADENOSINE THREONYLCARBAMOYLTRANSFERASE"/>
    <property type="match status" value="1"/>
</dbReference>
<keyword evidence="3" id="KW-1185">Reference proteome</keyword>
<evidence type="ECO:0000313" key="2">
    <source>
        <dbReference type="EMBL" id="MBM7561349.1"/>
    </source>
</evidence>